<evidence type="ECO:0000313" key="2">
    <source>
        <dbReference type="EMBL" id="MFC4311417.1"/>
    </source>
</evidence>
<keyword evidence="3" id="KW-1185">Reference proteome</keyword>
<comment type="caution">
    <text evidence="2">The sequence shown here is derived from an EMBL/GenBank/DDBJ whole genome shotgun (WGS) entry which is preliminary data.</text>
</comment>
<dbReference type="EMBL" id="JBHSDU010000003">
    <property type="protein sequence ID" value="MFC4311417.1"/>
    <property type="molecule type" value="Genomic_DNA"/>
</dbReference>
<dbReference type="RefSeq" id="WP_380599741.1">
    <property type="nucleotide sequence ID" value="NZ_JBHSDU010000003.1"/>
</dbReference>
<feature type="chain" id="PRO_5045220023" evidence="1">
    <location>
        <begin position="28"/>
        <end position="343"/>
    </location>
</feature>
<dbReference type="Proteomes" id="UP001595904">
    <property type="component" value="Unassembled WGS sequence"/>
</dbReference>
<sequence>MQPSNASRSLFLWTAVGLTLTCSAALAGNYKAPRTADGHPDLQGVWTNATLTPVERPKTLGNKLVLSEPEALQMEKRMQEFAAQSDQPSDLSQELPKGNVGGYNVFWFDPANKVANVKGERRSSLIVYPEDGQVPALSEPGQQRLDARTARAAKGAFDGPEQRALGERCILGFGTNSGPPMLPVMYNSNYQIVQSADTVLINVEMVHDARIIRLGGTHQPSHMRKWMGDSIGRWEGETLVVETVNFNPAQPIQIGQGASYRSIPVSPKLKVTERFTRTEEQTIHYEFTVEDPDTFSTPWRGEIPFHYTDQHIYEYACHEGNYALPGILAGAREEEKAAANAKQ</sequence>
<organism evidence="2 3">
    <name type="scientific">Steroidobacter flavus</name>
    <dbReference type="NCBI Taxonomy" id="1842136"/>
    <lineage>
        <taxon>Bacteria</taxon>
        <taxon>Pseudomonadati</taxon>
        <taxon>Pseudomonadota</taxon>
        <taxon>Gammaproteobacteria</taxon>
        <taxon>Steroidobacterales</taxon>
        <taxon>Steroidobacteraceae</taxon>
        <taxon>Steroidobacter</taxon>
    </lineage>
</organism>
<protein>
    <submittedName>
        <fullName evidence="2">Uncharacterized protein</fullName>
    </submittedName>
</protein>
<keyword evidence="1" id="KW-0732">Signal</keyword>
<name>A0ABV8SWL2_9GAMM</name>
<feature type="signal peptide" evidence="1">
    <location>
        <begin position="1"/>
        <end position="27"/>
    </location>
</feature>
<proteinExistence type="predicted"/>
<accession>A0ABV8SWL2</accession>
<evidence type="ECO:0000256" key="1">
    <source>
        <dbReference type="SAM" id="SignalP"/>
    </source>
</evidence>
<gene>
    <name evidence="2" type="ORF">ACFPN2_20120</name>
</gene>
<reference evidence="3" key="1">
    <citation type="journal article" date="2019" name="Int. J. Syst. Evol. Microbiol.">
        <title>The Global Catalogue of Microorganisms (GCM) 10K type strain sequencing project: providing services to taxonomists for standard genome sequencing and annotation.</title>
        <authorList>
            <consortium name="The Broad Institute Genomics Platform"/>
            <consortium name="The Broad Institute Genome Sequencing Center for Infectious Disease"/>
            <person name="Wu L."/>
            <person name="Ma J."/>
        </authorList>
    </citation>
    <scope>NUCLEOTIDE SEQUENCE [LARGE SCALE GENOMIC DNA]</scope>
    <source>
        <strain evidence="3">CGMCC 1.10759</strain>
    </source>
</reference>
<evidence type="ECO:0000313" key="3">
    <source>
        <dbReference type="Proteomes" id="UP001595904"/>
    </source>
</evidence>